<keyword evidence="2" id="KW-1185">Reference proteome</keyword>
<accession>A0A391NP83</accession>
<dbReference type="Proteomes" id="UP000265618">
    <property type="component" value="Unassembled WGS sequence"/>
</dbReference>
<protein>
    <submittedName>
        <fullName evidence="1">Uncharacterized protein</fullName>
    </submittedName>
</protein>
<gene>
    <name evidence="1" type="ORF">KIPB_009973</name>
</gene>
<sequence length="172" mass="18240">MLPSQTLDGTRCTIASVVKHTGRVQALLGNCELWKKVQILSHCALVAASWTRFPNTRDILPWCYQLPVEANITSTEVLASDISPLNAGVAVASIGTSVIISSLALQLDLVSVGQVDGQTPTETLGASLQGVCDFHQSLVDMCPRLLSLPQVPRLCPPYTSNATACTVSHSGI</sequence>
<evidence type="ECO:0000313" key="2">
    <source>
        <dbReference type="Proteomes" id="UP000265618"/>
    </source>
</evidence>
<name>A0A391NP83_9EUKA</name>
<organism evidence="1 2">
    <name type="scientific">Kipferlia bialata</name>
    <dbReference type="NCBI Taxonomy" id="797122"/>
    <lineage>
        <taxon>Eukaryota</taxon>
        <taxon>Metamonada</taxon>
        <taxon>Carpediemonas-like organisms</taxon>
        <taxon>Kipferlia</taxon>
    </lineage>
</organism>
<comment type="caution">
    <text evidence="1">The sequence shown here is derived from an EMBL/GenBank/DDBJ whole genome shotgun (WGS) entry which is preliminary data.</text>
</comment>
<dbReference type="EMBL" id="BDIP01003549">
    <property type="protein sequence ID" value="GCA63444.1"/>
    <property type="molecule type" value="Genomic_DNA"/>
</dbReference>
<dbReference type="AlphaFoldDB" id="A0A391NP83"/>
<reference evidence="1 2" key="1">
    <citation type="journal article" date="2018" name="PLoS ONE">
        <title>The draft genome of Kipferlia bialata reveals reductive genome evolution in fornicate parasites.</title>
        <authorList>
            <person name="Tanifuji G."/>
            <person name="Takabayashi S."/>
            <person name="Kume K."/>
            <person name="Takagi M."/>
            <person name="Nakayama T."/>
            <person name="Kamikawa R."/>
            <person name="Inagaki Y."/>
            <person name="Hashimoto T."/>
        </authorList>
    </citation>
    <scope>NUCLEOTIDE SEQUENCE [LARGE SCALE GENOMIC DNA]</scope>
    <source>
        <strain evidence="1">NY0173</strain>
    </source>
</reference>
<evidence type="ECO:0000313" key="1">
    <source>
        <dbReference type="EMBL" id="GCA63444.1"/>
    </source>
</evidence>
<proteinExistence type="predicted"/>